<evidence type="ECO:0000313" key="4">
    <source>
        <dbReference type="Proteomes" id="UP000005215"/>
    </source>
</evidence>
<name>I3N3F3_ICTTR</name>
<evidence type="ECO:0000256" key="2">
    <source>
        <dbReference type="SAM" id="MobiDB-lite"/>
    </source>
</evidence>
<dbReference type="InterPro" id="IPR031650">
    <property type="entry name" value="CCDC73"/>
</dbReference>
<organism evidence="3 4">
    <name type="scientific">Ictidomys tridecemlineatus</name>
    <name type="common">Thirteen-lined ground squirrel</name>
    <name type="synonym">Spermophilus tridecemlineatus</name>
    <dbReference type="NCBI Taxonomy" id="43179"/>
    <lineage>
        <taxon>Eukaryota</taxon>
        <taxon>Metazoa</taxon>
        <taxon>Chordata</taxon>
        <taxon>Craniata</taxon>
        <taxon>Vertebrata</taxon>
        <taxon>Euteleostomi</taxon>
        <taxon>Mammalia</taxon>
        <taxon>Eutheria</taxon>
        <taxon>Euarchontoglires</taxon>
        <taxon>Glires</taxon>
        <taxon>Rodentia</taxon>
        <taxon>Sciuromorpha</taxon>
        <taxon>Sciuridae</taxon>
        <taxon>Xerinae</taxon>
        <taxon>Marmotini</taxon>
        <taxon>Ictidomys</taxon>
    </lineage>
</organism>
<protein>
    <recommendedName>
        <fullName evidence="5">Coiled-coil domain containing 73</fullName>
    </recommendedName>
</protein>
<dbReference type="HOGENOM" id="CLU_010526_0_0_1"/>
<keyword evidence="1" id="KW-0175">Coiled coil</keyword>
<dbReference type="PANTHER" id="PTHR28660:SF1">
    <property type="entry name" value="COILED-COIL DOMAIN-CONTAINING PROTEIN 73"/>
    <property type="match status" value="1"/>
</dbReference>
<feature type="region of interest" description="Disordered" evidence="2">
    <location>
        <begin position="410"/>
        <end position="436"/>
    </location>
</feature>
<proteinExistence type="predicted"/>
<reference evidence="3" key="2">
    <citation type="submission" date="2025-08" db="UniProtKB">
        <authorList>
            <consortium name="Ensembl"/>
        </authorList>
    </citation>
    <scope>IDENTIFICATION</scope>
</reference>
<dbReference type="Pfam" id="PF15818">
    <property type="entry name" value="CCDC73"/>
    <property type="match status" value="1"/>
</dbReference>
<dbReference type="EMBL" id="AGTP01048230">
    <property type="status" value="NOT_ANNOTATED_CDS"/>
    <property type="molecule type" value="Genomic_DNA"/>
</dbReference>
<dbReference type="AlphaFoldDB" id="I3N3F3"/>
<dbReference type="EMBL" id="AGTP01048228">
    <property type="status" value="NOT_ANNOTATED_CDS"/>
    <property type="molecule type" value="Genomic_DNA"/>
</dbReference>
<reference evidence="3" key="3">
    <citation type="submission" date="2025-09" db="UniProtKB">
        <authorList>
            <consortium name="Ensembl"/>
        </authorList>
    </citation>
    <scope>IDENTIFICATION</scope>
</reference>
<sequence>MENDFNTESSSSAFALQHSSETMFSIQLLDFKTSLLEAVEELRMRREAETKYEEQIGKIIVETQELKWQKETLQSQKEALVKQHKEAMEIFKKQLQMKMYALEEEKGKYQLAAEIKEKEIEGLKETLKALQVSKYSLQKKVSEMEQNVQLHLLAKGDYHKQLNEIEKYYATITKQFGLVKENHGKLEQNVQEAIKLNKRLSTLNKNQESEICSLKKELKKIASDLIKSKVTCQYKVEEENINIRIKEQKFEELQERLNMELELNKKINDEITHTEEEKQQLLQQQIQANTEMDAELKMLKENNQTLERDNELQREKVKENEEKFLNLQNEHEKAQGTWKRHVEELIGEINKIKNELSSLKEIHIKFQEHYNKLCCQKKVEEYKKFQNVPEINNENSERTKKSENAIIQKYNSGQEIMEENTKSFYSDAEDREEEEK</sequence>
<dbReference type="Proteomes" id="UP000005215">
    <property type="component" value="Unassembled WGS sequence"/>
</dbReference>
<reference evidence="4" key="1">
    <citation type="submission" date="2011-11" db="EMBL/GenBank/DDBJ databases">
        <title>The Draft Genome of Spermophilus tridecemlineatus.</title>
        <authorList>
            <consortium name="The Broad Institute Genome Assembly &amp; Analysis Group"/>
            <consortium name="Computational R&amp;D Group"/>
            <consortium name="and Sequencing Platform"/>
            <person name="Di Palma F."/>
            <person name="Alfoldi J."/>
            <person name="Johnson J."/>
            <person name="Berlin A."/>
            <person name="Gnerre S."/>
            <person name="Jaffe D."/>
            <person name="MacCallum I."/>
            <person name="Young S."/>
            <person name="Walker B.J."/>
            <person name="Lindblad-Toh K."/>
        </authorList>
    </citation>
    <scope>NUCLEOTIDE SEQUENCE [LARGE SCALE GENOMIC DNA]</scope>
</reference>
<feature type="coiled-coil region" evidence="1">
    <location>
        <begin position="236"/>
        <end position="362"/>
    </location>
</feature>
<accession>I3N3F3</accession>
<evidence type="ECO:0000256" key="1">
    <source>
        <dbReference type="SAM" id="Coils"/>
    </source>
</evidence>
<dbReference type="PANTHER" id="PTHR28660">
    <property type="entry name" value="COILED-COIL DOMAIN-CONTAINING PROTEIN 73"/>
    <property type="match status" value="1"/>
</dbReference>
<gene>
    <name evidence="3" type="primary">Ccdc73</name>
</gene>
<dbReference type="STRING" id="43179.ENSSTOP00000018899"/>
<dbReference type="InParanoid" id="I3N3F3"/>
<dbReference type="EMBL" id="AGTP01048231">
    <property type="status" value="NOT_ANNOTATED_CDS"/>
    <property type="molecule type" value="Genomic_DNA"/>
</dbReference>
<evidence type="ECO:0008006" key="5">
    <source>
        <dbReference type="Google" id="ProtNLM"/>
    </source>
</evidence>
<dbReference type="EMBL" id="AGTP01048226">
    <property type="status" value="NOT_ANNOTATED_CDS"/>
    <property type="molecule type" value="Genomic_DNA"/>
</dbReference>
<dbReference type="eggNOG" id="ENOG502QQG1">
    <property type="taxonomic scope" value="Eukaryota"/>
</dbReference>
<dbReference type="EMBL" id="AGTP01048229">
    <property type="status" value="NOT_ANNOTATED_CDS"/>
    <property type="molecule type" value="Genomic_DNA"/>
</dbReference>
<dbReference type="GeneTree" id="ENSGT00390000013482"/>
<feature type="compositionally biased region" description="Acidic residues" evidence="2">
    <location>
        <begin position="427"/>
        <end position="436"/>
    </location>
</feature>
<dbReference type="EMBL" id="AGTP01048227">
    <property type="status" value="NOT_ANNOTATED_CDS"/>
    <property type="molecule type" value="Genomic_DNA"/>
</dbReference>
<dbReference type="Ensembl" id="ENSSTOT00000027644.2">
    <property type="protein sequence ID" value="ENSSTOP00000018899.2"/>
    <property type="gene ID" value="ENSSTOG00000024817.2"/>
</dbReference>
<keyword evidence="4" id="KW-1185">Reference proteome</keyword>
<evidence type="ECO:0000313" key="3">
    <source>
        <dbReference type="Ensembl" id="ENSSTOP00000018899.2"/>
    </source>
</evidence>
<feature type="coiled-coil region" evidence="1">
    <location>
        <begin position="63"/>
        <end position="147"/>
    </location>
</feature>